<dbReference type="Proteomes" id="UP000789342">
    <property type="component" value="Unassembled WGS sequence"/>
</dbReference>
<name>A0A9N9JLV5_9GLOM</name>
<proteinExistence type="predicted"/>
<evidence type="ECO:0000256" key="1">
    <source>
        <dbReference type="SAM" id="MobiDB-lite"/>
    </source>
</evidence>
<evidence type="ECO:0000313" key="3">
    <source>
        <dbReference type="Proteomes" id="UP000789342"/>
    </source>
</evidence>
<feature type="region of interest" description="Disordered" evidence="1">
    <location>
        <begin position="110"/>
        <end position="134"/>
    </location>
</feature>
<sequence length="134" mass="14629">MPRASTASPYTQAWLTNYPTPSNTQSPPNTQNNPQLSNTYLSSQGTEESLLDKSISTHEISGFAPSSPESIQKSRMENIINSPLLEGSIQNPQESDLNEVSGPEQLFNIAKNQGSPPIDDTRENILISDTDQPL</sequence>
<evidence type="ECO:0000313" key="2">
    <source>
        <dbReference type="EMBL" id="CAG8786989.1"/>
    </source>
</evidence>
<feature type="compositionally biased region" description="Low complexity" evidence="1">
    <location>
        <begin position="16"/>
        <end position="39"/>
    </location>
</feature>
<comment type="caution">
    <text evidence="2">The sequence shown here is derived from an EMBL/GenBank/DDBJ whole genome shotgun (WGS) entry which is preliminary data.</text>
</comment>
<keyword evidence="3" id="KW-1185">Reference proteome</keyword>
<reference evidence="2" key="1">
    <citation type="submission" date="2021-06" db="EMBL/GenBank/DDBJ databases">
        <authorList>
            <person name="Kallberg Y."/>
            <person name="Tangrot J."/>
            <person name="Rosling A."/>
        </authorList>
    </citation>
    <scope>NUCLEOTIDE SEQUENCE</scope>
    <source>
        <strain evidence="2">CL551</strain>
    </source>
</reference>
<protein>
    <submittedName>
        <fullName evidence="2">1173_t:CDS:1</fullName>
    </submittedName>
</protein>
<dbReference type="EMBL" id="CAJVPV010057602">
    <property type="protein sequence ID" value="CAG8786989.1"/>
    <property type="molecule type" value="Genomic_DNA"/>
</dbReference>
<gene>
    <name evidence="2" type="ORF">AMORRO_LOCUS17812</name>
</gene>
<organism evidence="2 3">
    <name type="scientific">Acaulospora morrowiae</name>
    <dbReference type="NCBI Taxonomy" id="94023"/>
    <lineage>
        <taxon>Eukaryota</taxon>
        <taxon>Fungi</taxon>
        <taxon>Fungi incertae sedis</taxon>
        <taxon>Mucoromycota</taxon>
        <taxon>Glomeromycotina</taxon>
        <taxon>Glomeromycetes</taxon>
        <taxon>Diversisporales</taxon>
        <taxon>Acaulosporaceae</taxon>
        <taxon>Acaulospora</taxon>
    </lineage>
</organism>
<accession>A0A9N9JLV5</accession>
<feature type="compositionally biased region" description="Polar residues" evidence="1">
    <location>
        <begin position="1"/>
        <end position="15"/>
    </location>
</feature>
<feature type="non-terminal residue" evidence="2">
    <location>
        <position position="134"/>
    </location>
</feature>
<feature type="region of interest" description="Disordered" evidence="1">
    <location>
        <begin position="1"/>
        <end position="72"/>
    </location>
</feature>
<dbReference type="AlphaFoldDB" id="A0A9N9JLV5"/>